<feature type="transmembrane region" description="Helical" evidence="8">
    <location>
        <begin position="219"/>
        <end position="237"/>
    </location>
</feature>
<gene>
    <name evidence="9" type="ORF">B0680_10060</name>
</gene>
<evidence type="ECO:0000256" key="5">
    <source>
        <dbReference type="ARBA" id="ARBA00022692"/>
    </source>
</evidence>
<comment type="subcellular location">
    <subcellularLocation>
        <location evidence="1 8">Cell membrane</location>
        <topology evidence="1 8">Multi-pass membrane protein</topology>
    </subcellularLocation>
</comment>
<dbReference type="InterPro" id="IPR002781">
    <property type="entry name" value="TM_pro_TauE-like"/>
</dbReference>
<evidence type="ECO:0000256" key="2">
    <source>
        <dbReference type="ARBA" id="ARBA00009142"/>
    </source>
</evidence>
<feature type="transmembrane region" description="Helical" evidence="8">
    <location>
        <begin position="93"/>
        <end position="110"/>
    </location>
</feature>
<keyword evidence="4 8" id="KW-1003">Cell membrane</keyword>
<evidence type="ECO:0000256" key="4">
    <source>
        <dbReference type="ARBA" id="ARBA00022475"/>
    </source>
</evidence>
<protein>
    <recommendedName>
        <fullName evidence="8">Probable membrane transporter protein</fullName>
    </recommendedName>
</protein>
<sequence length="240" mass="26706">MNELLLALVNLLTSIISGIAGMGGGVILVGLLPLFLPATAIVPVHATAQLASNASRAWFGRAQMDWRYILPYVIGAVGGTAVFWLLVRVISLEWVPLLIAVYILLTQWVAPVNRWLKNRENFYLIGFIQVGIGMFVGSPGPLHMPLLTKKYDDTHTVVTVASAMMTFFHTLKLAAYLVLGFVFMEYWQLIILMSISAVVGSWLGVRLRHRMPMAWLKGAMPWILTVIALQVMVKFVLERV</sequence>
<proteinExistence type="inferred from homology"/>
<evidence type="ECO:0000256" key="1">
    <source>
        <dbReference type="ARBA" id="ARBA00004651"/>
    </source>
</evidence>
<dbReference type="AlphaFoldDB" id="A0A1T0CGM3"/>
<feature type="transmembrane region" description="Helical" evidence="8">
    <location>
        <begin position="160"/>
        <end position="179"/>
    </location>
</feature>
<evidence type="ECO:0000256" key="8">
    <source>
        <dbReference type="RuleBase" id="RU363041"/>
    </source>
</evidence>
<feature type="transmembrane region" description="Helical" evidence="8">
    <location>
        <begin position="186"/>
        <end position="207"/>
    </location>
</feature>
<evidence type="ECO:0000256" key="7">
    <source>
        <dbReference type="ARBA" id="ARBA00023136"/>
    </source>
</evidence>
<evidence type="ECO:0000313" key="9">
    <source>
        <dbReference type="EMBL" id="OOS21291.1"/>
    </source>
</evidence>
<accession>A0A1T0CGM3</accession>
<dbReference type="PANTHER" id="PTHR30269:SF37">
    <property type="entry name" value="MEMBRANE TRANSPORTER PROTEIN"/>
    <property type="match status" value="1"/>
</dbReference>
<reference evidence="9 10" key="1">
    <citation type="submission" date="2017-02" db="EMBL/GenBank/DDBJ databases">
        <title>Draft genome sequence of Moraxella pluranimalium CCUG 54913T type strain.</title>
        <authorList>
            <person name="Salva-Serra F."/>
            <person name="Engstrom-Jakobsson H."/>
            <person name="Thorell K."/>
            <person name="Jaen-Luchoro D."/>
            <person name="Gonzales-Siles L."/>
            <person name="Karlsson R."/>
            <person name="Yazdan S."/>
            <person name="Boulund F."/>
            <person name="Johnning A."/>
            <person name="Engstrand L."/>
            <person name="Kristiansson E."/>
            <person name="Moore E."/>
        </authorList>
    </citation>
    <scope>NUCLEOTIDE SEQUENCE [LARGE SCALE GENOMIC DNA]</scope>
    <source>
        <strain evidence="9 10">CCUG 54913</strain>
    </source>
</reference>
<dbReference type="EMBL" id="MUYU01000033">
    <property type="protein sequence ID" value="OOS21291.1"/>
    <property type="molecule type" value="Genomic_DNA"/>
</dbReference>
<dbReference type="STRING" id="470453.B0680_10060"/>
<keyword evidence="3" id="KW-0813">Transport</keyword>
<feature type="transmembrane region" description="Helical" evidence="8">
    <location>
        <begin position="122"/>
        <end position="140"/>
    </location>
</feature>
<dbReference type="InterPro" id="IPR052017">
    <property type="entry name" value="TSUP"/>
</dbReference>
<evidence type="ECO:0000256" key="3">
    <source>
        <dbReference type="ARBA" id="ARBA00022448"/>
    </source>
</evidence>
<organism evidence="9 10">
    <name type="scientific">Moraxella pluranimalium</name>
    <dbReference type="NCBI Taxonomy" id="470453"/>
    <lineage>
        <taxon>Bacteria</taxon>
        <taxon>Pseudomonadati</taxon>
        <taxon>Pseudomonadota</taxon>
        <taxon>Gammaproteobacteria</taxon>
        <taxon>Moraxellales</taxon>
        <taxon>Moraxellaceae</taxon>
        <taxon>Moraxella</taxon>
    </lineage>
</organism>
<dbReference type="Pfam" id="PF01925">
    <property type="entry name" value="TauE"/>
    <property type="match status" value="1"/>
</dbReference>
<comment type="similarity">
    <text evidence="2 8">Belongs to the 4-toluene sulfonate uptake permease (TSUP) (TC 2.A.102) family.</text>
</comment>
<keyword evidence="10" id="KW-1185">Reference proteome</keyword>
<evidence type="ECO:0000256" key="6">
    <source>
        <dbReference type="ARBA" id="ARBA00022989"/>
    </source>
</evidence>
<keyword evidence="7 8" id="KW-0472">Membrane</keyword>
<keyword evidence="6 8" id="KW-1133">Transmembrane helix</keyword>
<keyword evidence="5 8" id="KW-0812">Transmembrane</keyword>
<feature type="transmembrane region" description="Helical" evidence="8">
    <location>
        <begin position="69"/>
        <end position="87"/>
    </location>
</feature>
<evidence type="ECO:0000313" key="10">
    <source>
        <dbReference type="Proteomes" id="UP000189800"/>
    </source>
</evidence>
<dbReference type="PANTHER" id="PTHR30269">
    <property type="entry name" value="TRANSMEMBRANE PROTEIN YFCA"/>
    <property type="match status" value="1"/>
</dbReference>
<dbReference type="Proteomes" id="UP000189800">
    <property type="component" value="Unassembled WGS sequence"/>
</dbReference>
<dbReference type="GO" id="GO:0005886">
    <property type="term" value="C:plasma membrane"/>
    <property type="evidence" value="ECO:0007669"/>
    <property type="project" value="UniProtKB-SubCell"/>
</dbReference>
<name>A0A1T0CGM3_9GAMM</name>
<comment type="caution">
    <text evidence="9">The sequence shown here is derived from an EMBL/GenBank/DDBJ whole genome shotgun (WGS) entry which is preliminary data.</text>
</comment>